<reference evidence="1 2" key="1">
    <citation type="submission" date="2020-10" db="EMBL/GenBank/DDBJ databases">
        <authorList>
            <person name="Castelo-Branco R."/>
            <person name="Eusebio N."/>
            <person name="Adriana R."/>
            <person name="Vieira A."/>
            <person name="Brugerolle De Fraissinette N."/>
            <person name="Rezende De Castro R."/>
            <person name="Schneider M.P."/>
            <person name="Vasconcelos V."/>
            <person name="Leao P.N."/>
        </authorList>
    </citation>
    <scope>NUCLEOTIDE SEQUENCE [LARGE SCALE GENOMIC DNA]</scope>
    <source>
        <strain evidence="1 2">LEGE 00031</strain>
    </source>
</reference>
<accession>A0ABR9VRS0</accession>
<organism evidence="1 2">
    <name type="scientific">Synechocystis salina LEGE 00031</name>
    <dbReference type="NCBI Taxonomy" id="1828736"/>
    <lineage>
        <taxon>Bacteria</taxon>
        <taxon>Bacillati</taxon>
        <taxon>Cyanobacteriota</taxon>
        <taxon>Cyanophyceae</taxon>
        <taxon>Synechococcales</taxon>
        <taxon>Merismopediaceae</taxon>
        <taxon>Synechocystis</taxon>
    </lineage>
</organism>
<dbReference type="EMBL" id="JADEVV010000022">
    <property type="protein sequence ID" value="MBE9254054.1"/>
    <property type="molecule type" value="Genomic_DNA"/>
</dbReference>
<protein>
    <submittedName>
        <fullName evidence="1">Uncharacterized protein</fullName>
    </submittedName>
</protein>
<evidence type="ECO:0000313" key="2">
    <source>
        <dbReference type="Proteomes" id="UP000658720"/>
    </source>
</evidence>
<comment type="caution">
    <text evidence="1">The sequence shown here is derived from an EMBL/GenBank/DDBJ whole genome shotgun (WGS) entry which is preliminary data.</text>
</comment>
<keyword evidence="2" id="KW-1185">Reference proteome</keyword>
<sequence>MNLHYSLFRCQLPDGVTKILNLDAIAQITIYQQNRNLHWVSCLDGDAFQIEASEGDRLVQAWSIHQTAQYASYHAGEFIPNGIPSFPLIKNALMIDTYLADAAHNAHLVPEEE</sequence>
<dbReference type="Proteomes" id="UP000658720">
    <property type="component" value="Unassembled WGS sequence"/>
</dbReference>
<evidence type="ECO:0000313" key="1">
    <source>
        <dbReference type="EMBL" id="MBE9254054.1"/>
    </source>
</evidence>
<dbReference type="RefSeq" id="WP_194019737.1">
    <property type="nucleotide sequence ID" value="NZ_JADEVV010000022.1"/>
</dbReference>
<gene>
    <name evidence="1" type="ORF">IQ217_09410</name>
</gene>
<proteinExistence type="predicted"/>
<name>A0ABR9VRS0_9SYNC</name>